<dbReference type="Gramene" id="PRQ30215">
    <property type="protein sequence ID" value="PRQ30215"/>
    <property type="gene ID" value="RchiOBHm_Chr5g0022181"/>
</dbReference>
<keyword evidence="12" id="KW-0378">Hydrolase</keyword>
<reference evidence="12 13" key="1">
    <citation type="journal article" date="2018" name="Nat. Genet.">
        <title>The Rosa genome provides new insights in the design of modern roses.</title>
        <authorList>
            <person name="Bendahmane M."/>
        </authorList>
    </citation>
    <scope>NUCLEOTIDE SEQUENCE [LARGE SCALE GENOMIC DNA]</scope>
    <source>
        <strain evidence="13">cv. Old Blush</strain>
    </source>
</reference>
<protein>
    <submittedName>
        <fullName evidence="12">Putative histone deacetylase</fullName>
        <ecNumber evidence="12">3.5.1.98</ecNumber>
    </submittedName>
</protein>
<name>A0A2P6Q7Q5_ROSCH</name>
<dbReference type="AlphaFoldDB" id="A0A2P6Q7Q5"/>
<evidence type="ECO:0000256" key="3">
    <source>
        <dbReference type="ARBA" id="ARBA00022692"/>
    </source>
</evidence>
<evidence type="ECO:0000256" key="5">
    <source>
        <dbReference type="ARBA" id="ARBA00022737"/>
    </source>
</evidence>
<organism evidence="12 13">
    <name type="scientific">Rosa chinensis</name>
    <name type="common">China rose</name>
    <dbReference type="NCBI Taxonomy" id="74649"/>
    <lineage>
        <taxon>Eukaryota</taxon>
        <taxon>Viridiplantae</taxon>
        <taxon>Streptophyta</taxon>
        <taxon>Embryophyta</taxon>
        <taxon>Tracheophyta</taxon>
        <taxon>Spermatophyta</taxon>
        <taxon>Magnoliopsida</taxon>
        <taxon>eudicotyledons</taxon>
        <taxon>Gunneridae</taxon>
        <taxon>Pentapetalae</taxon>
        <taxon>rosids</taxon>
        <taxon>fabids</taxon>
        <taxon>Rosales</taxon>
        <taxon>Rosaceae</taxon>
        <taxon>Rosoideae</taxon>
        <taxon>Rosoideae incertae sedis</taxon>
        <taxon>Rosa</taxon>
    </lineage>
</organism>
<keyword evidence="4 10" id="KW-0732">Signal</keyword>
<keyword evidence="2" id="KW-0433">Leucine-rich repeat</keyword>
<proteinExistence type="predicted"/>
<dbReference type="Pfam" id="PF08263">
    <property type="entry name" value="LRRNT_2"/>
    <property type="match status" value="1"/>
</dbReference>
<keyword evidence="7" id="KW-0472">Membrane</keyword>
<keyword evidence="6" id="KW-1133">Transmembrane helix</keyword>
<evidence type="ECO:0000259" key="11">
    <source>
        <dbReference type="Pfam" id="PF08263"/>
    </source>
</evidence>
<dbReference type="STRING" id="74649.A0A2P6Q7Q5"/>
<dbReference type="OMA" id="SSWAVID"/>
<evidence type="ECO:0000256" key="9">
    <source>
        <dbReference type="ARBA" id="ARBA00023180"/>
    </source>
</evidence>
<keyword evidence="5" id="KW-0677">Repeat</keyword>
<keyword evidence="8" id="KW-0675">Receptor</keyword>
<dbReference type="PANTHER" id="PTHR48063:SF90">
    <property type="entry name" value="OS11G0565920 PROTEIN"/>
    <property type="match status" value="1"/>
</dbReference>
<comment type="caution">
    <text evidence="12">The sequence shown here is derived from an EMBL/GenBank/DDBJ whole genome shotgun (WGS) entry which is preliminary data.</text>
</comment>
<dbReference type="EC" id="3.5.1.98" evidence="12"/>
<sequence>MLLTSHYLLFLFLASSSLQTTKLCLGGELPSGLRPSCIEEERRTLLTFKGDVTDSSGRLSSWVGQDCCQWKGISCNSHTSHVANMDLRNLNYDQRFFGGKITSLGGKINPSLLSFKNLYYLDLSGNNAFQGLRIPNFSGSFKLDSPSSW</sequence>
<dbReference type="InterPro" id="IPR013210">
    <property type="entry name" value="LRR_N_plant-typ"/>
</dbReference>
<dbReference type="GO" id="GO:0141221">
    <property type="term" value="F:histone deacetylase activity, hydrolytic mechanism"/>
    <property type="evidence" value="ECO:0007669"/>
    <property type="project" value="UniProtKB-EC"/>
</dbReference>
<keyword evidence="3" id="KW-0812">Transmembrane</keyword>
<evidence type="ECO:0000256" key="8">
    <source>
        <dbReference type="ARBA" id="ARBA00023170"/>
    </source>
</evidence>
<evidence type="ECO:0000313" key="13">
    <source>
        <dbReference type="Proteomes" id="UP000238479"/>
    </source>
</evidence>
<dbReference type="InterPro" id="IPR032675">
    <property type="entry name" value="LRR_dom_sf"/>
</dbReference>
<gene>
    <name evidence="12" type="ORF">RchiOBHm_Chr5g0022181</name>
</gene>
<dbReference type="Proteomes" id="UP000238479">
    <property type="component" value="Chromosome 5"/>
</dbReference>
<feature type="domain" description="Leucine-rich repeat-containing N-terminal plant-type" evidence="11">
    <location>
        <begin position="39"/>
        <end position="76"/>
    </location>
</feature>
<evidence type="ECO:0000256" key="4">
    <source>
        <dbReference type="ARBA" id="ARBA00022729"/>
    </source>
</evidence>
<evidence type="ECO:0000256" key="7">
    <source>
        <dbReference type="ARBA" id="ARBA00023136"/>
    </source>
</evidence>
<feature type="chain" id="PRO_5015181398" evidence="10">
    <location>
        <begin position="27"/>
        <end position="149"/>
    </location>
</feature>
<evidence type="ECO:0000256" key="10">
    <source>
        <dbReference type="SAM" id="SignalP"/>
    </source>
</evidence>
<dbReference type="GO" id="GO:0016020">
    <property type="term" value="C:membrane"/>
    <property type="evidence" value="ECO:0007669"/>
    <property type="project" value="UniProtKB-SubCell"/>
</dbReference>
<feature type="signal peptide" evidence="10">
    <location>
        <begin position="1"/>
        <end position="26"/>
    </location>
</feature>
<dbReference type="PANTHER" id="PTHR48063">
    <property type="entry name" value="LRR RECEPTOR-LIKE KINASE"/>
    <property type="match status" value="1"/>
</dbReference>
<evidence type="ECO:0000256" key="2">
    <source>
        <dbReference type="ARBA" id="ARBA00022614"/>
    </source>
</evidence>
<comment type="subcellular location">
    <subcellularLocation>
        <location evidence="1">Membrane</location>
        <topology evidence="1">Single-pass type I membrane protein</topology>
    </subcellularLocation>
</comment>
<evidence type="ECO:0000256" key="6">
    <source>
        <dbReference type="ARBA" id="ARBA00022989"/>
    </source>
</evidence>
<evidence type="ECO:0000256" key="1">
    <source>
        <dbReference type="ARBA" id="ARBA00004479"/>
    </source>
</evidence>
<dbReference type="EMBL" id="PDCK01000043">
    <property type="protein sequence ID" value="PRQ30215.1"/>
    <property type="molecule type" value="Genomic_DNA"/>
</dbReference>
<dbReference type="SUPFAM" id="SSF52058">
    <property type="entry name" value="L domain-like"/>
    <property type="match status" value="1"/>
</dbReference>
<dbReference type="InterPro" id="IPR046956">
    <property type="entry name" value="RLP23-like"/>
</dbReference>
<dbReference type="Gene3D" id="3.80.10.10">
    <property type="entry name" value="Ribonuclease Inhibitor"/>
    <property type="match status" value="1"/>
</dbReference>
<evidence type="ECO:0000313" key="12">
    <source>
        <dbReference type="EMBL" id="PRQ30215.1"/>
    </source>
</evidence>
<keyword evidence="9" id="KW-0325">Glycoprotein</keyword>
<accession>A0A2P6Q7Q5</accession>
<keyword evidence="13" id="KW-1185">Reference proteome</keyword>